<protein>
    <recommendedName>
        <fullName evidence="3">DUF1798 family protein</fullName>
    </recommendedName>
</protein>
<proteinExistence type="predicted"/>
<sequence>MADVIQTLTSYLHKENEKALRRLEERLQEEGYEPNFFGEVKPYVDEFYPKKDEWQELCKEWIKEEKPKYIAPNQIDSTEENLNNVVLQSFYTDTKVKRFKQMYQANKYVLESILTYKEKGNESI</sequence>
<dbReference type="Pfam" id="PF08807">
    <property type="entry name" value="DUF1798"/>
    <property type="match status" value="1"/>
</dbReference>
<gene>
    <name evidence="1" type="ORF">AMD01_02565</name>
</gene>
<dbReference type="InterPro" id="IPR023351">
    <property type="entry name" value="YppE-like_sf"/>
</dbReference>
<dbReference type="InterPro" id="IPR014913">
    <property type="entry name" value="YppE-like"/>
</dbReference>
<evidence type="ECO:0000313" key="2">
    <source>
        <dbReference type="Proteomes" id="UP000037558"/>
    </source>
</evidence>
<reference evidence="2" key="1">
    <citation type="submission" date="2015-08" db="EMBL/GenBank/DDBJ databases">
        <title>Fjat-14210 dsm16467.</title>
        <authorList>
            <person name="Liu B."/>
            <person name="Wang J."/>
            <person name="Zhu Y."/>
            <person name="Liu G."/>
            <person name="Chen Q."/>
            <person name="Chen Z."/>
            <person name="Lan J."/>
            <person name="Che J."/>
            <person name="Ge C."/>
            <person name="Shi H."/>
            <person name="Pan Z."/>
            <person name="Liu X."/>
        </authorList>
    </citation>
    <scope>NUCLEOTIDE SEQUENCE [LARGE SCALE GENOMIC DNA]</scope>
    <source>
        <strain evidence="2">DSM 16467</strain>
    </source>
</reference>
<name>A0A0M0LIW1_9BACI</name>
<evidence type="ECO:0000313" key="1">
    <source>
        <dbReference type="EMBL" id="KOO50648.1"/>
    </source>
</evidence>
<dbReference type="STRING" id="284581.AMD01_02565"/>
<dbReference type="SUPFAM" id="SSF140415">
    <property type="entry name" value="YppE-like"/>
    <property type="match status" value="1"/>
</dbReference>
<evidence type="ECO:0008006" key="3">
    <source>
        <dbReference type="Google" id="ProtNLM"/>
    </source>
</evidence>
<dbReference type="OrthoDB" id="2361079at2"/>
<organism evidence="1 2">
    <name type="scientific">Priestia koreensis</name>
    <dbReference type="NCBI Taxonomy" id="284581"/>
    <lineage>
        <taxon>Bacteria</taxon>
        <taxon>Bacillati</taxon>
        <taxon>Bacillota</taxon>
        <taxon>Bacilli</taxon>
        <taxon>Bacillales</taxon>
        <taxon>Bacillaceae</taxon>
        <taxon>Priestia</taxon>
    </lineage>
</organism>
<keyword evidence="2" id="KW-1185">Reference proteome</keyword>
<dbReference type="Proteomes" id="UP000037558">
    <property type="component" value="Unassembled WGS sequence"/>
</dbReference>
<dbReference type="Gene3D" id="1.20.120.440">
    <property type="entry name" value="YppE-like"/>
    <property type="match status" value="1"/>
</dbReference>
<dbReference type="AlphaFoldDB" id="A0A0M0LIW1"/>
<accession>A0A0M0LIW1</accession>
<comment type="caution">
    <text evidence="1">The sequence shown here is derived from an EMBL/GenBank/DDBJ whole genome shotgun (WGS) entry which is preliminary data.</text>
</comment>
<dbReference type="EMBL" id="LILC01000002">
    <property type="protein sequence ID" value="KOO50648.1"/>
    <property type="molecule type" value="Genomic_DNA"/>
</dbReference>
<dbReference type="PATRIC" id="fig|284581.3.peg.783"/>
<dbReference type="RefSeq" id="WP_053399813.1">
    <property type="nucleotide sequence ID" value="NZ_LILC01000002.1"/>
</dbReference>